<dbReference type="PANTHER" id="PTHR34216:SF3">
    <property type="entry name" value="POLY-BETA-1,6-N-ACETYL-D-GLUCOSAMINE N-DEACETYLASE"/>
    <property type="match status" value="1"/>
</dbReference>
<dbReference type="GO" id="GO:0005975">
    <property type="term" value="P:carbohydrate metabolic process"/>
    <property type="evidence" value="ECO:0007669"/>
    <property type="project" value="InterPro"/>
</dbReference>
<keyword evidence="2 3" id="KW-0732">Signal</keyword>
<organism evidence="5 6">
    <name type="scientific">Alicyclobacillus mengziensis</name>
    <dbReference type="NCBI Taxonomy" id="2931921"/>
    <lineage>
        <taxon>Bacteria</taxon>
        <taxon>Bacillati</taxon>
        <taxon>Bacillota</taxon>
        <taxon>Bacilli</taxon>
        <taxon>Bacillales</taxon>
        <taxon>Alicyclobacillaceae</taxon>
        <taxon>Alicyclobacillus</taxon>
    </lineage>
</organism>
<evidence type="ECO:0000259" key="4">
    <source>
        <dbReference type="PROSITE" id="PS51677"/>
    </source>
</evidence>
<keyword evidence="6" id="KW-1185">Reference proteome</keyword>
<dbReference type="Pfam" id="PF01522">
    <property type="entry name" value="Polysacc_deac_1"/>
    <property type="match status" value="1"/>
</dbReference>
<dbReference type="GO" id="GO:0016810">
    <property type="term" value="F:hydrolase activity, acting on carbon-nitrogen (but not peptide) bonds"/>
    <property type="evidence" value="ECO:0007669"/>
    <property type="project" value="InterPro"/>
</dbReference>
<evidence type="ECO:0000313" key="6">
    <source>
        <dbReference type="Proteomes" id="UP000663505"/>
    </source>
</evidence>
<feature type="signal peptide" evidence="3">
    <location>
        <begin position="1"/>
        <end position="22"/>
    </location>
</feature>
<dbReference type="RefSeq" id="WP_206658179.1">
    <property type="nucleotide sequence ID" value="NZ_CP071182.1"/>
</dbReference>
<feature type="domain" description="NodB homology" evidence="4">
    <location>
        <begin position="148"/>
        <end position="358"/>
    </location>
</feature>
<dbReference type="GO" id="GO:0005576">
    <property type="term" value="C:extracellular region"/>
    <property type="evidence" value="ECO:0007669"/>
    <property type="project" value="UniProtKB-SubCell"/>
</dbReference>
<dbReference type="Gene3D" id="3.20.20.370">
    <property type="entry name" value="Glycoside hydrolase/deacetylase"/>
    <property type="match status" value="1"/>
</dbReference>
<evidence type="ECO:0000256" key="3">
    <source>
        <dbReference type="SAM" id="SignalP"/>
    </source>
</evidence>
<dbReference type="EMBL" id="CP071182">
    <property type="protein sequence ID" value="QSO48867.1"/>
    <property type="molecule type" value="Genomic_DNA"/>
</dbReference>
<comment type="subcellular location">
    <subcellularLocation>
        <location evidence="1">Secreted</location>
    </subcellularLocation>
</comment>
<evidence type="ECO:0000256" key="1">
    <source>
        <dbReference type="ARBA" id="ARBA00004613"/>
    </source>
</evidence>
<dbReference type="InterPro" id="IPR051398">
    <property type="entry name" value="Polysacch_Deacetylase"/>
</dbReference>
<dbReference type="PROSITE" id="PS51257">
    <property type="entry name" value="PROKAR_LIPOPROTEIN"/>
    <property type="match status" value="1"/>
</dbReference>
<protein>
    <submittedName>
        <fullName evidence="5">Polysaccharide deacetylase family protein</fullName>
    </submittedName>
</protein>
<name>A0A9X7W2A2_9BACL</name>
<dbReference type="KEGG" id="afx:JZ786_07935"/>
<dbReference type="PROSITE" id="PS51677">
    <property type="entry name" value="NODB"/>
    <property type="match status" value="1"/>
</dbReference>
<reference evidence="5 6" key="1">
    <citation type="submission" date="2021-02" db="EMBL/GenBank/DDBJ databases">
        <title>Alicyclobacillus curvatus sp. nov. and Alicyclobacillus mengziensis sp. nov., two acidophilic bacteria isolated from acid mine drainage.</title>
        <authorList>
            <person name="Huang Y."/>
        </authorList>
    </citation>
    <scope>NUCLEOTIDE SEQUENCE [LARGE SCALE GENOMIC DNA]</scope>
    <source>
        <strain evidence="5 6">S30H14</strain>
    </source>
</reference>
<evidence type="ECO:0000256" key="2">
    <source>
        <dbReference type="ARBA" id="ARBA00022729"/>
    </source>
</evidence>
<dbReference type="InterPro" id="IPR002509">
    <property type="entry name" value="NODB_dom"/>
</dbReference>
<dbReference type="AlphaFoldDB" id="A0A9X7W2A2"/>
<dbReference type="PANTHER" id="PTHR34216">
    <property type="match status" value="1"/>
</dbReference>
<proteinExistence type="predicted"/>
<feature type="chain" id="PRO_5040762711" evidence="3">
    <location>
        <begin position="23"/>
        <end position="358"/>
    </location>
</feature>
<dbReference type="Proteomes" id="UP000663505">
    <property type="component" value="Chromosome"/>
</dbReference>
<dbReference type="InterPro" id="IPR011330">
    <property type="entry name" value="Glyco_hydro/deAcase_b/a-brl"/>
</dbReference>
<sequence>MRKFKRAAITVGMAGAMMTSLVGCSMTAKPSAALHHTEIRSQQQITLTKTVKKTAKRALAPVYLMELVPSHQSVTTGTAVNLKKDVYYTDRVVVVSFHDMSLHLNSKFNMSPTTFAADLQALHQYHFNVISNQQFTGWLQHRNTVPPNAVLLTFDDGYRSMYTHAFPILMKYHMPGTFFIITHSQDINFPGFMTWPEVQAIAKAGMAIESHTYDLHYLVNVNGKLIPAFDTAYYNGKWQTPKQYFLRDYHDFLTARLQIQQHLKRPVNEIAWPYGYGNLTAYEAARAAGYRYFYTTASGADYQSTSSWYIDRIDVGLYSNTAQVINKILSTAGSPAELVPVKPSLVPAKPSQTDIHAT</sequence>
<gene>
    <name evidence="5" type="ORF">JZ786_07935</name>
</gene>
<evidence type="ECO:0000313" key="5">
    <source>
        <dbReference type="EMBL" id="QSO48867.1"/>
    </source>
</evidence>
<accession>A0A9X7W2A2</accession>
<dbReference type="SUPFAM" id="SSF88713">
    <property type="entry name" value="Glycoside hydrolase/deacetylase"/>
    <property type="match status" value="1"/>
</dbReference>
<dbReference type="CDD" id="cd10918">
    <property type="entry name" value="CE4_NodB_like_5s_6s"/>
    <property type="match status" value="1"/>
</dbReference>